<sequence>MENKSKSFVVTVTPITDRSDLTIQNDQTNTKKEIQTPEKPDQRLVPSKTAKISPAVLLKLNTLKPFIQEQESMNKTSINNIVDILVESYVDTQLVNRHSKAYKDMYKRLYETLENK</sequence>
<reference evidence="2 3" key="1">
    <citation type="submission" date="2017-09" db="EMBL/GenBank/DDBJ databases">
        <title>Large-scale bioinformatics analysis of Bacillus genomes uncovers conserved roles of natural products in bacterial physiology.</title>
        <authorList>
            <consortium name="Agbiome Team Llc"/>
            <person name="Bleich R.M."/>
            <person name="Grubbs K.J."/>
            <person name="Santa Maria K.C."/>
            <person name="Allen S.E."/>
            <person name="Farag S."/>
            <person name="Shank E.A."/>
            <person name="Bowers A."/>
        </authorList>
    </citation>
    <scope>NUCLEOTIDE SEQUENCE [LARGE SCALE GENOMIC DNA]</scope>
    <source>
        <strain evidence="2 3">AFS092789</strain>
    </source>
</reference>
<dbReference type="RefSeq" id="WP_098005825.1">
    <property type="nucleotide sequence ID" value="NZ_JAIPUK010000009.1"/>
</dbReference>
<evidence type="ECO:0000256" key="1">
    <source>
        <dbReference type="SAM" id="MobiDB-lite"/>
    </source>
</evidence>
<dbReference type="Proteomes" id="UP000219922">
    <property type="component" value="Unassembled WGS sequence"/>
</dbReference>
<gene>
    <name evidence="2" type="ORF">CON36_21725</name>
</gene>
<feature type="region of interest" description="Disordered" evidence="1">
    <location>
        <begin position="19"/>
        <end position="47"/>
    </location>
</feature>
<protein>
    <submittedName>
        <fullName evidence="2">Uncharacterized protein</fullName>
    </submittedName>
</protein>
<dbReference type="AlphaFoldDB" id="A0A9X6XXF7"/>
<dbReference type="EMBL" id="NVMX01000033">
    <property type="protein sequence ID" value="PDZ96664.1"/>
    <property type="molecule type" value="Genomic_DNA"/>
</dbReference>
<comment type="caution">
    <text evidence="2">The sequence shown here is derived from an EMBL/GenBank/DDBJ whole genome shotgun (WGS) entry which is preliminary data.</text>
</comment>
<feature type="compositionally biased region" description="Basic and acidic residues" evidence="1">
    <location>
        <begin position="29"/>
        <end position="42"/>
    </location>
</feature>
<feature type="compositionally biased region" description="Polar residues" evidence="1">
    <location>
        <begin position="19"/>
        <end position="28"/>
    </location>
</feature>
<evidence type="ECO:0000313" key="2">
    <source>
        <dbReference type="EMBL" id="PDZ96664.1"/>
    </source>
</evidence>
<name>A0A9X6XXF7_BACCE</name>
<accession>A0A9X6XXF7</accession>
<proteinExistence type="predicted"/>
<organism evidence="2 3">
    <name type="scientific">Bacillus cereus</name>
    <dbReference type="NCBI Taxonomy" id="1396"/>
    <lineage>
        <taxon>Bacteria</taxon>
        <taxon>Bacillati</taxon>
        <taxon>Bacillota</taxon>
        <taxon>Bacilli</taxon>
        <taxon>Bacillales</taxon>
        <taxon>Bacillaceae</taxon>
        <taxon>Bacillus</taxon>
        <taxon>Bacillus cereus group</taxon>
    </lineage>
</organism>
<evidence type="ECO:0000313" key="3">
    <source>
        <dbReference type="Proteomes" id="UP000219922"/>
    </source>
</evidence>